<name>A0A177DFV4_ALTAL</name>
<reference evidence="1 2" key="1">
    <citation type="submission" date="2016-05" db="EMBL/GenBank/DDBJ databases">
        <title>Comparative analysis of secretome profiles of manganese(II)-oxidizing ascomycete fungi.</title>
        <authorList>
            <consortium name="DOE Joint Genome Institute"/>
            <person name="Zeiner C.A."/>
            <person name="Purvine S.O."/>
            <person name="Zink E.M."/>
            <person name="Wu S."/>
            <person name="Pasa-Tolic L."/>
            <person name="Chaput D.L."/>
            <person name="Haridas S."/>
            <person name="Grigoriev I.V."/>
            <person name="Santelli C.M."/>
            <person name="Hansel C.M."/>
        </authorList>
    </citation>
    <scope>NUCLEOTIDE SEQUENCE [LARGE SCALE GENOMIC DNA]</scope>
    <source>
        <strain evidence="1 2">SRC1lrK2f</strain>
    </source>
</reference>
<dbReference type="KEGG" id="aalt:CC77DRAFT_229409"/>
<evidence type="ECO:0000313" key="1">
    <source>
        <dbReference type="EMBL" id="OAG18348.1"/>
    </source>
</evidence>
<dbReference type="EMBL" id="KV441484">
    <property type="protein sequence ID" value="OAG18348.1"/>
    <property type="molecule type" value="Genomic_DNA"/>
</dbReference>
<gene>
    <name evidence="1" type="ORF">CC77DRAFT_229409</name>
</gene>
<dbReference type="RefSeq" id="XP_018383769.1">
    <property type="nucleotide sequence ID" value="XM_018530746.1"/>
</dbReference>
<keyword evidence="2" id="KW-1185">Reference proteome</keyword>
<accession>A0A177DFV4</accession>
<sequence length="145" mass="16379">MPSHHHSTRRAHAHARTRARTCSIRLVDPLRTFSPVADSMSGCSKDHPSARAVSNLSWHLPPAHLPRLKCTAPNHPSPNFFCRARSPSYWPYAQISRYCCPYGCTTASLRLESPERSELRKSQSGLCRLVSVCHLQPHKNRIAMQ</sequence>
<proteinExistence type="predicted"/>
<dbReference type="Proteomes" id="UP000077248">
    <property type="component" value="Unassembled WGS sequence"/>
</dbReference>
<dbReference type="VEuPathDB" id="FungiDB:CC77DRAFT_229409"/>
<dbReference type="AlphaFoldDB" id="A0A177DFV4"/>
<evidence type="ECO:0000313" key="2">
    <source>
        <dbReference type="Proteomes" id="UP000077248"/>
    </source>
</evidence>
<organism evidence="1 2">
    <name type="scientific">Alternaria alternata</name>
    <name type="common">Alternaria rot fungus</name>
    <name type="synonym">Torula alternata</name>
    <dbReference type="NCBI Taxonomy" id="5599"/>
    <lineage>
        <taxon>Eukaryota</taxon>
        <taxon>Fungi</taxon>
        <taxon>Dikarya</taxon>
        <taxon>Ascomycota</taxon>
        <taxon>Pezizomycotina</taxon>
        <taxon>Dothideomycetes</taxon>
        <taxon>Pleosporomycetidae</taxon>
        <taxon>Pleosporales</taxon>
        <taxon>Pleosporineae</taxon>
        <taxon>Pleosporaceae</taxon>
        <taxon>Alternaria</taxon>
        <taxon>Alternaria sect. Alternaria</taxon>
        <taxon>Alternaria alternata complex</taxon>
    </lineage>
</organism>
<protein>
    <submittedName>
        <fullName evidence="1">Uncharacterized protein</fullName>
    </submittedName>
</protein>
<dbReference type="GeneID" id="29116340"/>